<dbReference type="PANTHER" id="PTHR30204">
    <property type="entry name" value="REDOX-CYCLING DRUG-SENSING TRANSCRIPTIONAL ACTIVATOR SOXR"/>
    <property type="match status" value="1"/>
</dbReference>
<feature type="domain" description="HTH merR-type" evidence="2">
    <location>
        <begin position="10"/>
        <end position="80"/>
    </location>
</feature>
<evidence type="ECO:0000259" key="2">
    <source>
        <dbReference type="PROSITE" id="PS50937"/>
    </source>
</evidence>
<dbReference type="CDD" id="cd04765">
    <property type="entry name" value="HTH_MlrA-like_sg2"/>
    <property type="match status" value="1"/>
</dbReference>
<proteinExistence type="predicted"/>
<dbReference type="SMART" id="SM00422">
    <property type="entry name" value="HTH_MERR"/>
    <property type="match status" value="1"/>
</dbReference>
<organism evidence="3">
    <name type="scientific">uncultured Desulfobacterium sp</name>
    <dbReference type="NCBI Taxonomy" id="201089"/>
    <lineage>
        <taxon>Bacteria</taxon>
        <taxon>Pseudomonadati</taxon>
        <taxon>Thermodesulfobacteriota</taxon>
        <taxon>Desulfobacteria</taxon>
        <taxon>Desulfobacterales</taxon>
        <taxon>Desulfobacteriaceae</taxon>
        <taxon>Desulfobacterium</taxon>
        <taxon>environmental samples</taxon>
    </lineage>
</organism>
<dbReference type="Gene3D" id="1.10.1660.10">
    <property type="match status" value="1"/>
</dbReference>
<dbReference type="InterPro" id="IPR000551">
    <property type="entry name" value="MerR-type_HTH_dom"/>
</dbReference>
<dbReference type="GO" id="GO:0003677">
    <property type="term" value="F:DNA binding"/>
    <property type="evidence" value="ECO:0007669"/>
    <property type="project" value="UniProtKB-KW"/>
</dbReference>
<dbReference type="PANTHER" id="PTHR30204:SF15">
    <property type="entry name" value="BLL5018 PROTEIN"/>
    <property type="match status" value="1"/>
</dbReference>
<accession>A0A445MZ51</accession>
<dbReference type="SUPFAM" id="SSF46955">
    <property type="entry name" value="Putative DNA-binding domain"/>
    <property type="match status" value="1"/>
</dbReference>
<keyword evidence="1" id="KW-0238">DNA-binding</keyword>
<name>A0A445MZ51_9BACT</name>
<dbReference type="AlphaFoldDB" id="A0A445MZ51"/>
<gene>
    <name evidence="3" type="ORF">PITCH_A330032</name>
</gene>
<dbReference type="InterPro" id="IPR047057">
    <property type="entry name" value="MerR_fam"/>
</dbReference>
<dbReference type="PROSITE" id="PS50937">
    <property type="entry name" value="HTH_MERR_2"/>
    <property type="match status" value="1"/>
</dbReference>
<dbReference type="EMBL" id="OJIN01000174">
    <property type="protein sequence ID" value="SPD74767.1"/>
    <property type="molecule type" value="Genomic_DNA"/>
</dbReference>
<evidence type="ECO:0000256" key="1">
    <source>
        <dbReference type="ARBA" id="ARBA00023125"/>
    </source>
</evidence>
<dbReference type="InterPro" id="IPR009061">
    <property type="entry name" value="DNA-bd_dom_put_sf"/>
</dbReference>
<evidence type="ECO:0000313" key="3">
    <source>
        <dbReference type="EMBL" id="SPD74767.1"/>
    </source>
</evidence>
<reference evidence="3" key="1">
    <citation type="submission" date="2018-01" db="EMBL/GenBank/DDBJ databases">
        <authorList>
            <person name="Regsiter A."/>
            <person name="William W."/>
        </authorList>
    </citation>
    <scope>NUCLEOTIDE SEQUENCE</scope>
    <source>
        <strain evidence="3">TRIP AH-1</strain>
    </source>
</reference>
<dbReference type="Pfam" id="PF13411">
    <property type="entry name" value="MerR_1"/>
    <property type="match status" value="1"/>
</dbReference>
<dbReference type="GO" id="GO:0003700">
    <property type="term" value="F:DNA-binding transcription factor activity"/>
    <property type="evidence" value="ECO:0007669"/>
    <property type="project" value="InterPro"/>
</dbReference>
<protein>
    <submittedName>
        <fullName evidence="3">Transcriptional regulator, MerR family</fullName>
    </submittedName>
</protein>
<sequence length="108" mass="12664">MVHIPDDKRYFRIGDASRIIGVEPYVLRFWESEFPQIRPQRADSKQRTYQKKDIETLLEIKRLLYEEKMTIEGAKKRLSQEKSAGARSDNKLLEDIKGGLNELLEILA</sequence>